<organism evidence="1 2">
    <name type="scientific">Trichomonas vaginalis (strain ATCC PRA-98 / G3)</name>
    <dbReference type="NCBI Taxonomy" id="412133"/>
    <lineage>
        <taxon>Eukaryota</taxon>
        <taxon>Metamonada</taxon>
        <taxon>Parabasalia</taxon>
        <taxon>Trichomonadida</taxon>
        <taxon>Trichomonadidae</taxon>
        <taxon>Trichomonas</taxon>
    </lineage>
</organism>
<protein>
    <submittedName>
        <fullName evidence="1">Uncharacterized protein</fullName>
    </submittedName>
</protein>
<dbReference type="EMBL" id="DS113181">
    <property type="protein sequence ID" value="EAY22974.1"/>
    <property type="molecule type" value="Genomic_DNA"/>
</dbReference>
<dbReference type="AlphaFoldDB" id="A2D9W8"/>
<name>A2D9W8_TRIV3</name>
<accession>A2D9W8</accession>
<dbReference type="KEGG" id="tva:5468533"/>
<reference evidence="1" key="2">
    <citation type="journal article" date="2007" name="Science">
        <title>Draft genome sequence of the sexually transmitted pathogen Trichomonas vaginalis.</title>
        <authorList>
            <person name="Carlton J.M."/>
            <person name="Hirt R.P."/>
            <person name="Silva J.C."/>
            <person name="Delcher A.L."/>
            <person name="Schatz M."/>
            <person name="Zhao Q."/>
            <person name="Wortman J.R."/>
            <person name="Bidwell S.L."/>
            <person name="Alsmark U.C.M."/>
            <person name="Besteiro S."/>
            <person name="Sicheritz-Ponten T."/>
            <person name="Noel C.J."/>
            <person name="Dacks J.B."/>
            <person name="Foster P.G."/>
            <person name="Simillion C."/>
            <person name="Van de Peer Y."/>
            <person name="Miranda-Saavedra D."/>
            <person name="Barton G.J."/>
            <person name="Westrop G.D."/>
            <person name="Mueller S."/>
            <person name="Dessi D."/>
            <person name="Fiori P.L."/>
            <person name="Ren Q."/>
            <person name="Paulsen I."/>
            <person name="Zhang H."/>
            <person name="Bastida-Corcuera F.D."/>
            <person name="Simoes-Barbosa A."/>
            <person name="Brown M.T."/>
            <person name="Hayes R.D."/>
            <person name="Mukherjee M."/>
            <person name="Okumura C.Y."/>
            <person name="Schneider R."/>
            <person name="Smith A.J."/>
            <person name="Vanacova S."/>
            <person name="Villalvazo M."/>
            <person name="Haas B.J."/>
            <person name="Pertea M."/>
            <person name="Feldblyum T.V."/>
            <person name="Utterback T.R."/>
            <person name="Shu C.L."/>
            <person name="Osoegawa K."/>
            <person name="de Jong P.J."/>
            <person name="Hrdy I."/>
            <person name="Horvathova L."/>
            <person name="Zubacova Z."/>
            <person name="Dolezal P."/>
            <person name="Malik S.B."/>
            <person name="Logsdon J.M. Jr."/>
            <person name="Henze K."/>
            <person name="Gupta A."/>
            <person name="Wang C.C."/>
            <person name="Dunne R.L."/>
            <person name="Upcroft J.A."/>
            <person name="Upcroft P."/>
            <person name="White O."/>
            <person name="Salzberg S.L."/>
            <person name="Tang P."/>
            <person name="Chiu C.-H."/>
            <person name="Lee Y.-S."/>
            <person name="Embley T.M."/>
            <person name="Coombs G.H."/>
            <person name="Mottram J.C."/>
            <person name="Tachezy J."/>
            <person name="Fraser-Liggett C.M."/>
            <person name="Johnson P.J."/>
        </authorList>
    </citation>
    <scope>NUCLEOTIDE SEQUENCE [LARGE SCALE GENOMIC DNA]</scope>
    <source>
        <strain evidence="1">G3</strain>
    </source>
</reference>
<dbReference type="VEuPathDB" id="TrichDB:TVAG_077210"/>
<reference evidence="1" key="1">
    <citation type="submission" date="2006-10" db="EMBL/GenBank/DDBJ databases">
        <authorList>
            <person name="Amadeo P."/>
            <person name="Zhao Q."/>
            <person name="Wortman J."/>
            <person name="Fraser-Liggett C."/>
            <person name="Carlton J."/>
        </authorList>
    </citation>
    <scope>NUCLEOTIDE SEQUENCE</scope>
    <source>
        <strain evidence="1">G3</strain>
    </source>
</reference>
<proteinExistence type="predicted"/>
<keyword evidence="2" id="KW-1185">Reference proteome</keyword>
<gene>
    <name evidence="1" type="ORF">TVAG_077210</name>
</gene>
<evidence type="ECO:0000313" key="2">
    <source>
        <dbReference type="Proteomes" id="UP000001542"/>
    </source>
</evidence>
<dbReference type="InParanoid" id="A2D9W8"/>
<dbReference type="RefSeq" id="XP_001583960.1">
    <property type="nucleotide sequence ID" value="XM_001583910.1"/>
</dbReference>
<sequence>MNFEFTSDIKSIFEKDLVITVMKRCSAPLINMIQSGNNLINTIQLAFADPEQLGKYLSLYKGCLHYILQGPVQIREYIAFSAEFISFINAFISEIGQKTRKQVVAFNHLFCSFLELTEFSFIQKINNPLPYLLPFISDSCIGFVVTKILLSFETIPPEYIETFLQFFPKEDYAIYWFRSALHEKKSLVSLDDAPRVAENLLSLAAAKEKSIFKIQCYEICYILKTFSMTNQLMEVFAKYKENHDVTCHFAIKIFNDISIDILLKAFELPENSFLNNAVVSNFRALPKAEQCKMAETYDLSDKIISLYQSYSRSAVVFDLGLCLKALGSASPNLSSPAWAYLCRSVLSIKHLTSMNSYGGPLPSPVAMGESSSPIIGSPAISGLTVQQQPYSPLVGSPIFVASDPPSILYQ</sequence>
<evidence type="ECO:0000313" key="1">
    <source>
        <dbReference type="EMBL" id="EAY22974.1"/>
    </source>
</evidence>
<dbReference type="Proteomes" id="UP000001542">
    <property type="component" value="Unassembled WGS sequence"/>
</dbReference>
<dbReference type="VEuPathDB" id="TrichDB:TVAGG3_0291100"/>